<dbReference type="Proteomes" id="UP001055553">
    <property type="component" value="Chromosome"/>
</dbReference>
<evidence type="ECO:0000256" key="4">
    <source>
        <dbReference type="ARBA" id="ARBA00022980"/>
    </source>
</evidence>
<evidence type="ECO:0000256" key="3">
    <source>
        <dbReference type="ARBA" id="ARBA00022884"/>
    </source>
</evidence>
<evidence type="ECO:0000313" key="8">
    <source>
        <dbReference type="Proteomes" id="UP001055553"/>
    </source>
</evidence>
<dbReference type="InterPro" id="IPR005485">
    <property type="entry name" value="Rbsml_uL18_euk_arch"/>
</dbReference>
<keyword evidence="3 6" id="KW-0694">RNA-binding</keyword>
<dbReference type="CDD" id="cd00432">
    <property type="entry name" value="Ribosomal_L18_L5e"/>
    <property type="match status" value="1"/>
</dbReference>
<dbReference type="SUPFAM" id="SSF53137">
    <property type="entry name" value="Translational machinery components"/>
    <property type="match status" value="1"/>
</dbReference>
<organism evidence="7 8">
    <name type="scientific">Nanobdella aerobiophila</name>
    <dbReference type="NCBI Taxonomy" id="2586965"/>
    <lineage>
        <taxon>Archaea</taxon>
        <taxon>Nanobdellota</taxon>
        <taxon>Nanobdellia</taxon>
        <taxon>Nanobdellales</taxon>
        <taxon>Nanobdellaceae</taxon>
        <taxon>Nanobdella</taxon>
    </lineage>
</organism>
<keyword evidence="5 6" id="KW-0687">Ribonucleoprotein</keyword>
<dbReference type="KEGG" id="naer:MJ1_0778"/>
<dbReference type="GO" id="GO:0022625">
    <property type="term" value="C:cytosolic large ribosomal subunit"/>
    <property type="evidence" value="ECO:0007669"/>
    <property type="project" value="TreeGrafter"/>
</dbReference>
<dbReference type="GO" id="GO:0003735">
    <property type="term" value="F:structural constituent of ribosome"/>
    <property type="evidence" value="ECO:0007669"/>
    <property type="project" value="InterPro"/>
</dbReference>
<evidence type="ECO:0000256" key="2">
    <source>
        <dbReference type="ARBA" id="ARBA00022730"/>
    </source>
</evidence>
<comment type="similarity">
    <text evidence="1 6">Belongs to the universal ribosomal protein uL18 family.</text>
</comment>
<dbReference type="RefSeq" id="WP_258393220.1">
    <property type="nucleotide sequence ID" value="NZ_AP019769.1"/>
</dbReference>
<name>A0A915SD40_9ARCH</name>
<protein>
    <recommendedName>
        <fullName evidence="6">Large ribosomal subunit protein uL18</fullName>
    </recommendedName>
</protein>
<dbReference type="PANTHER" id="PTHR23410:SF12">
    <property type="entry name" value="LARGE RIBOSOMAL SUBUNIT PROTEIN UL18"/>
    <property type="match status" value="1"/>
</dbReference>
<dbReference type="Gene3D" id="3.30.420.100">
    <property type="match status" value="1"/>
</dbReference>
<evidence type="ECO:0000313" key="7">
    <source>
        <dbReference type="EMBL" id="BBL45913.1"/>
    </source>
</evidence>
<dbReference type="AlphaFoldDB" id="A0A915SD40"/>
<dbReference type="GO" id="GO:0008097">
    <property type="term" value="F:5S rRNA binding"/>
    <property type="evidence" value="ECO:0007669"/>
    <property type="project" value="InterPro"/>
</dbReference>
<keyword evidence="4 6" id="KW-0689">Ribosomal protein</keyword>
<dbReference type="GO" id="GO:0000027">
    <property type="term" value="P:ribosomal large subunit assembly"/>
    <property type="evidence" value="ECO:0007669"/>
    <property type="project" value="TreeGrafter"/>
</dbReference>
<dbReference type="InterPro" id="IPR057267">
    <property type="entry name" value="Rbsml_uL18_arch"/>
</dbReference>
<dbReference type="GO" id="GO:0006412">
    <property type="term" value="P:translation"/>
    <property type="evidence" value="ECO:0007669"/>
    <property type="project" value="UniProtKB-UniRule"/>
</dbReference>
<dbReference type="NCBIfam" id="NF006342">
    <property type="entry name" value="PRK08569.1"/>
    <property type="match status" value="1"/>
</dbReference>
<comment type="function">
    <text evidence="6">This is one of the proteins that bind and probably mediate the attachment of the 5S RNA into the large ribosomal subunit, where it forms part of the central protuberance.</text>
</comment>
<proteinExistence type="inferred from homology"/>
<sequence>MAHGPIYIVKYRRRRENKTDYRKRLKLLKSRKLRLVVRKSLNNIQCQIVQYNKDGDKTLLTIHSKILEKEFGWKGHRGNIPTAYLTGLLTGLEAKKKGIEEIILDIGRYNKTKGNLLFAVLKGAIDSNINIKYSEDLLPTDDRIKGEHIKKYAELLKEKDENLYKKQFSEYLKKGLEPEKIVQHFEEVKKNILNKYGLER</sequence>
<reference evidence="8" key="1">
    <citation type="journal article" date="2022" name="Int. J. Syst. Evol. Microbiol.">
        <title>Nanobdella aerobiophila gen. nov., sp. nov., a thermoacidophilic, obligate ectosymbiotic archaeon, and proposal of Nanobdellaceae fam. nov., Nanobdellales ord. nov. and Nanobdellia class. nov.</title>
        <authorList>
            <person name="Kato S."/>
            <person name="Ogasawara A."/>
            <person name="Itoh T."/>
            <person name="Sakai H.D."/>
            <person name="Shimizu M."/>
            <person name="Yuki M."/>
            <person name="Kaneko M."/>
            <person name="Takashina T."/>
            <person name="Ohkuma M."/>
        </authorList>
    </citation>
    <scope>NUCLEOTIDE SEQUENCE [LARGE SCALE GENOMIC DNA]</scope>
    <source>
        <strain evidence="8">MJ1</strain>
    </source>
</reference>
<gene>
    <name evidence="6" type="primary">rpl18</name>
    <name evidence="7" type="ORF">MJ1_0778</name>
</gene>
<accession>A0A915SD40</accession>
<dbReference type="InterPro" id="IPR057268">
    <property type="entry name" value="Ribosomal_L18"/>
</dbReference>
<dbReference type="HAMAP" id="MF_01337_A">
    <property type="entry name" value="Ribosomal_uL18_A"/>
    <property type="match status" value="1"/>
</dbReference>
<evidence type="ECO:0000256" key="5">
    <source>
        <dbReference type="ARBA" id="ARBA00023274"/>
    </source>
</evidence>
<comment type="subunit">
    <text evidence="6">Part of the 50S ribosomal subunit. Contacts the 5S and 23S rRNAs.</text>
</comment>
<dbReference type="PANTHER" id="PTHR23410">
    <property type="entry name" value="RIBOSOMAL PROTEIN L5-RELATED"/>
    <property type="match status" value="1"/>
</dbReference>
<keyword evidence="2 6" id="KW-0699">rRNA-binding</keyword>
<dbReference type="GeneID" id="74568717"/>
<evidence type="ECO:0000256" key="6">
    <source>
        <dbReference type="HAMAP-Rule" id="MF_01337"/>
    </source>
</evidence>
<evidence type="ECO:0000256" key="1">
    <source>
        <dbReference type="ARBA" id="ARBA00007116"/>
    </source>
</evidence>
<dbReference type="Pfam" id="PF17144">
    <property type="entry name" value="Ribosomal_L5e"/>
    <property type="match status" value="1"/>
</dbReference>
<keyword evidence="8" id="KW-1185">Reference proteome</keyword>
<dbReference type="EMBL" id="AP019769">
    <property type="protein sequence ID" value="BBL45913.1"/>
    <property type="molecule type" value="Genomic_DNA"/>
</dbReference>